<evidence type="ECO:0000313" key="3">
    <source>
        <dbReference type="Proteomes" id="UP000092993"/>
    </source>
</evidence>
<reference evidence="2 3" key="1">
    <citation type="submission" date="2016-03" db="EMBL/GenBank/DDBJ databases">
        <title>Whole genome sequencing of Grifola frondosa 9006-11.</title>
        <authorList>
            <person name="Min B."/>
            <person name="Park H."/>
            <person name="Kim J.-G."/>
            <person name="Cho H."/>
            <person name="Oh Y.-L."/>
            <person name="Kong W.-S."/>
            <person name="Choi I.-G."/>
        </authorList>
    </citation>
    <scope>NUCLEOTIDE SEQUENCE [LARGE SCALE GENOMIC DNA]</scope>
    <source>
        <strain evidence="2 3">9006-11</strain>
    </source>
</reference>
<evidence type="ECO:0000256" key="1">
    <source>
        <dbReference type="SAM" id="MobiDB-lite"/>
    </source>
</evidence>
<dbReference type="EMBL" id="LUGG01000043">
    <property type="protein sequence ID" value="OBZ65551.1"/>
    <property type="molecule type" value="Genomic_DNA"/>
</dbReference>
<dbReference type="InterPro" id="IPR004242">
    <property type="entry name" value="Transposase_21"/>
</dbReference>
<accession>A0A1C7LLC8</accession>
<dbReference type="STRING" id="5627.A0A1C7LLC8"/>
<dbReference type="Pfam" id="PF02992">
    <property type="entry name" value="Transposase_21"/>
    <property type="match status" value="1"/>
</dbReference>
<organism evidence="2 3">
    <name type="scientific">Grifola frondosa</name>
    <name type="common">Maitake</name>
    <name type="synonym">Polyporus frondosus</name>
    <dbReference type="NCBI Taxonomy" id="5627"/>
    <lineage>
        <taxon>Eukaryota</taxon>
        <taxon>Fungi</taxon>
        <taxon>Dikarya</taxon>
        <taxon>Basidiomycota</taxon>
        <taxon>Agaricomycotina</taxon>
        <taxon>Agaricomycetes</taxon>
        <taxon>Polyporales</taxon>
        <taxon>Grifolaceae</taxon>
        <taxon>Grifola</taxon>
    </lineage>
</organism>
<dbReference type="AlphaFoldDB" id="A0A1C7LLC8"/>
<sequence>MPDTDEPMLTSDEASDIHEMDNTDTQSSLLAMETTATTPTEAADPDTSIQTALIEDVVHEAWHGRLRHHVYVEDCPSDEASNAESDEESDWASESPSSEDEGLSAWDWMGADFESRAMAIDKKLDEYDKSTLRAFALKVDSHMSTKTFAKLSYYTQHSMAAKMRYRAKEHVHDLNTMTDIFDSNIYHSKLGKHVVIHGKKLGHTFLGDPRDVALGLSTDGFAPFKHRKSTSWPIILYNYNLPPEIHFHKENIIPLGEVPGPKKPIDFDSFLWPIVEELLHLEVGVRAWDAHTTAHFILCAFLIIVAGDIPAISMVMHMKGHNSFLPCRMCNIHGVRTPDNPCSPYYVPLDRQKHPDLEAPHFMILPISLYKRITRFSCKPTRSCCAVLPIITHIPTSFPYDFMHLIWENLLKNLIALWTGEFKGLDEGAEEYQLYPDIWTAIGTATATTGDTIPFAFGPRTPNIDTDSPVVLARWFTRPKYYEHFVALIKLLHICLLFDITQEQIQEVRKGFIKWVKDYEIADSIESSGPVWASWAFPMERYCSSLQPAIKSHRFPYASIDHYILDAVRLQHIKLIYNMTEELALRLLHAPALLFSTHEYPTFGALATQFDVPGPMVHRCLPSEVTLWGKVLIFDDGDTVHASASTHARGDSRDVTYVRYEVLVDKNARYPRCPVILQKHTMYGQLQYLYTLKFKPSQQLHLTEPTTVILAAI</sequence>
<feature type="region of interest" description="Disordered" evidence="1">
    <location>
        <begin position="77"/>
        <end position="103"/>
    </location>
</feature>
<dbReference type="OMA" id="PRCATVE"/>
<evidence type="ECO:0000313" key="2">
    <source>
        <dbReference type="EMBL" id="OBZ65551.1"/>
    </source>
</evidence>
<dbReference type="Proteomes" id="UP000092993">
    <property type="component" value="Unassembled WGS sequence"/>
</dbReference>
<evidence type="ECO:0008006" key="4">
    <source>
        <dbReference type="Google" id="ProtNLM"/>
    </source>
</evidence>
<dbReference type="OrthoDB" id="2404451at2759"/>
<proteinExistence type="predicted"/>
<protein>
    <recommendedName>
        <fullName evidence="4">Transposase family Tnp2 protein</fullName>
    </recommendedName>
</protein>
<keyword evidence="3" id="KW-1185">Reference proteome</keyword>
<feature type="compositionally biased region" description="Acidic residues" evidence="1">
    <location>
        <begin position="84"/>
        <end position="102"/>
    </location>
</feature>
<feature type="region of interest" description="Disordered" evidence="1">
    <location>
        <begin position="1"/>
        <end position="27"/>
    </location>
</feature>
<comment type="caution">
    <text evidence="2">The sequence shown here is derived from an EMBL/GenBank/DDBJ whole genome shotgun (WGS) entry which is preliminary data.</text>
</comment>
<name>A0A1C7LLC8_GRIFR</name>
<gene>
    <name evidence="2" type="ORF">A0H81_14386</name>
</gene>